<protein>
    <submittedName>
        <fullName evidence="3">Nucleotide-binding universal stress protein, UspA family</fullName>
    </submittedName>
</protein>
<evidence type="ECO:0000313" key="3">
    <source>
        <dbReference type="EMBL" id="SNS13971.1"/>
    </source>
</evidence>
<evidence type="ECO:0000313" key="4">
    <source>
        <dbReference type="Proteomes" id="UP000198386"/>
    </source>
</evidence>
<reference evidence="4" key="1">
    <citation type="submission" date="2017-06" db="EMBL/GenBank/DDBJ databases">
        <authorList>
            <person name="Varghese N."/>
            <person name="Submissions S."/>
        </authorList>
    </citation>
    <scope>NUCLEOTIDE SEQUENCE [LARGE SCALE GENOMIC DNA]</scope>
    <source>
        <strain evidence="4">DSM 45423</strain>
    </source>
</reference>
<gene>
    <name evidence="3" type="ORF">SAMN04488107_1553</name>
</gene>
<evidence type="ECO:0000256" key="1">
    <source>
        <dbReference type="ARBA" id="ARBA00008791"/>
    </source>
</evidence>
<accession>A0A239C2W5</accession>
<organism evidence="3 4">
    <name type="scientific">Geodermatophilus saharensis</name>
    <dbReference type="NCBI Taxonomy" id="1137994"/>
    <lineage>
        <taxon>Bacteria</taxon>
        <taxon>Bacillati</taxon>
        <taxon>Actinomycetota</taxon>
        <taxon>Actinomycetes</taxon>
        <taxon>Geodermatophilales</taxon>
        <taxon>Geodermatophilaceae</taxon>
        <taxon>Geodermatophilus</taxon>
    </lineage>
</organism>
<dbReference type="PANTHER" id="PTHR46553:SF3">
    <property type="entry name" value="ADENINE NUCLEOTIDE ALPHA HYDROLASES-LIKE SUPERFAMILY PROTEIN"/>
    <property type="match status" value="1"/>
</dbReference>
<keyword evidence="4" id="KW-1185">Reference proteome</keyword>
<dbReference type="Pfam" id="PF00582">
    <property type="entry name" value="Usp"/>
    <property type="match status" value="2"/>
</dbReference>
<dbReference type="InterPro" id="IPR014729">
    <property type="entry name" value="Rossmann-like_a/b/a_fold"/>
</dbReference>
<dbReference type="CDD" id="cd00293">
    <property type="entry name" value="USP-like"/>
    <property type="match status" value="1"/>
</dbReference>
<evidence type="ECO:0000259" key="2">
    <source>
        <dbReference type="Pfam" id="PF00582"/>
    </source>
</evidence>
<name>A0A239C2W5_9ACTN</name>
<dbReference type="InterPro" id="IPR006016">
    <property type="entry name" value="UspA"/>
</dbReference>
<dbReference type="AlphaFoldDB" id="A0A239C2W5"/>
<dbReference type="PANTHER" id="PTHR46553">
    <property type="entry name" value="ADENINE NUCLEOTIDE ALPHA HYDROLASES-LIKE SUPERFAMILY PROTEIN"/>
    <property type="match status" value="1"/>
</dbReference>
<dbReference type="SUPFAM" id="SSF52402">
    <property type="entry name" value="Adenine nucleotide alpha hydrolases-like"/>
    <property type="match status" value="2"/>
</dbReference>
<feature type="domain" description="UspA" evidence="2">
    <location>
        <begin position="8"/>
        <end position="148"/>
    </location>
</feature>
<feature type="domain" description="UspA" evidence="2">
    <location>
        <begin position="165"/>
        <end position="301"/>
    </location>
</feature>
<dbReference type="Gene3D" id="3.40.50.620">
    <property type="entry name" value="HUPs"/>
    <property type="match status" value="2"/>
</dbReference>
<dbReference type="EMBL" id="FZOH01000002">
    <property type="protein sequence ID" value="SNS13971.1"/>
    <property type="molecule type" value="Genomic_DNA"/>
</dbReference>
<dbReference type="PRINTS" id="PR01438">
    <property type="entry name" value="UNVRSLSTRESS"/>
</dbReference>
<dbReference type="RefSeq" id="WP_176449860.1">
    <property type="nucleotide sequence ID" value="NZ_FZOH01000002.1"/>
</dbReference>
<proteinExistence type="inferred from homology"/>
<dbReference type="InterPro" id="IPR006015">
    <property type="entry name" value="Universal_stress_UspA"/>
</dbReference>
<dbReference type="Proteomes" id="UP000198386">
    <property type="component" value="Unassembled WGS sequence"/>
</dbReference>
<sequence>MDDATTPREVVVGTDGSDGARTALAWALREAGLHGVAVRAVTVWPPDLPPQRHDGGIGRADVADPEADVRSRMAAEAADVAASTGTDAVPVHPEVRHGPPAQQLVDAAGEDGLLVVGSRGRGPLRGALLGSVSQQCAQYARGPVAVVRDDESTHGAVLWQGTGSRVLVGVDGSAESVAAVRFAAAEARLRGAELHVVHAWTDTVSGYGGPPWAVPHTTLREQADVTLRTTVQEAWRGRTPDLQLRAETVEGVDWDVLTELADSADLLVVGSRGRTGWSSLLLGSVSLRCLTYSPCPVAVVRSARSGE</sequence>
<comment type="similarity">
    <text evidence="1">Belongs to the universal stress protein A family.</text>
</comment>